<evidence type="ECO:0000313" key="10">
    <source>
        <dbReference type="Proteomes" id="UP000176583"/>
    </source>
</evidence>
<gene>
    <name evidence="9" type="ORF">A2V54_03870</name>
</gene>
<comment type="subcellular location">
    <subcellularLocation>
        <location evidence="1">Cell membrane</location>
        <topology evidence="1">Single-pass membrane protein</topology>
    </subcellularLocation>
</comment>
<dbReference type="EMBL" id="MEUW01000006">
    <property type="protein sequence ID" value="OGC44868.1"/>
    <property type="molecule type" value="Genomic_DNA"/>
</dbReference>
<dbReference type="STRING" id="1802613.A2V54_03870"/>
<name>A0A1F4UIR6_UNCKA</name>
<feature type="transmembrane region" description="Helical" evidence="6">
    <location>
        <begin position="138"/>
        <end position="155"/>
    </location>
</feature>
<dbReference type="Pfam" id="PF04024">
    <property type="entry name" value="PspC"/>
    <property type="match status" value="1"/>
</dbReference>
<keyword evidence="2" id="KW-1003">Cell membrane</keyword>
<keyword evidence="4 6" id="KW-1133">Transmembrane helix</keyword>
<accession>A0A1F4UIR6</accession>
<feature type="domain" description="LiaI-LiaF-like transmembrane region" evidence="8">
    <location>
        <begin position="110"/>
        <end position="151"/>
    </location>
</feature>
<dbReference type="GO" id="GO:0005886">
    <property type="term" value="C:plasma membrane"/>
    <property type="evidence" value="ECO:0007669"/>
    <property type="project" value="UniProtKB-SubCell"/>
</dbReference>
<protein>
    <recommendedName>
        <fullName evidence="11">Phage shock protein PspC N-terminal domain-containing protein</fullName>
    </recommendedName>
</protein>
<dbReference type="InterPro" id="IPR043726">
    <property type="entry name" value="LiaI-LiaF-like_TM1"/>
</dbReference>
<evidence type="ECO:0000259" key="8">
    <source>
        <dbReference type="Pfam" id="PF18917"/>
    </source>
</evidence>
<organism evidence="9 10">
    <name type="scientific">candidate division WWE3 bacterium RBG_19FT_COMBO_53_11</name>
    <dbReference type="NCBI Taxonomy" id="1802613"/>
    <lineage>
        <taxon>Bacteria</taxon>
        <taxon>Katanobacteria</taxon>
    </lineage>
</organism>
<evidence type="ECO:0000256" key="3">
    <source>
        <dbReference type="ARBA" id="ARBA00022692"/>
    </source>
</evidence>
<feature type="transmembrane region" description="Helical" evidence="6">
    <location>
        <begin position="111"/>
        <end position="132"/>
    </location>
</feature>
<keyword evidence="3 6" id="KW-0812">Transmembrane</keyword>
<feature type="transmembrane region" description="Helical" evidence="6">
    <location>
        <begin position="45"/>
        <end position="71"/>
    </location>
</feature>
<dbReference type="Pfam" id="PF18917">
    <property type="entry name" value="LiaI-LiaF-like_TM1"/>
    <property type="match status" value="1"/>
</dbReference>
<dbReference type="PANTHER" id="PTHR33885">
    <property type="entry name" value="PHAGE SHOCK PROTEIN C"/>
    <property type="match status" value="1"/>
</dbReference>
<evidence type="ECO:0008006" key="11">
    <source>
        <dbReference type="Google" id="ProtNLM"/>
    </source>
</evidence>
<evidence type="ECO:0000259" key="7">
    <source>
        <dbReference type="Pfam" id="PF04024"/>
    </source>
</evidence>
<proteinExistence type="predicted"/>
<sequence length="157" mass="17692">MAERTSKAKKTTLPKPKKLYRSESDRIIAGVCGGLADYFEVDSTLIRLIFILLVVFGGSGVFLYILLWLFIPTQSKVSSYSEETIKENAREIGKKAEQLAGEIRTENTRMWTGVILLVLGVLFLFQSFGLFWFNVAKLWPLILIAIGVSVLMRNGRN</sequence>
<evidence type="ECO:0000256" key="5">
    <source>
        <dbReference type="ARBA" id="ARBA00023136"/>
    </source>
</evidence>
<dbReference type="InterPro" id="IPR052027">
    <property type="entry name" value="PspC"/>
</dbReference>
<evidence type="ECO:0000256" key="4">
    <source>
        <dbReference type="ARBA" id="ARBA00022989"/>
    </source>
</evidence>
<reference evidence="9 10" key="1">
    <citation type="journal article" date="2016" name="Nat. Commun.">
        <title>Thousands of microbial genomes shed light on interconnected biogeochemical processes in an aquifer system.</title>
        <authorList>
            <person name="Anantharaman K."/>
            <person name="Brown C.T."/>
            <person name="Hug L.A."/>
            <person name="Sharon I."/>
            <person name="Castelle C.J."/>
            <person name="Probst A.J."/>
            <person name="Thomas B.C."/>
            <person name="Singh A."/>
            <person name="Wilkins M.J."/>
            <person name="Karaoz U."/>
            <person name="Brodie E.L."/>
            <person name="Williams K.H."/>
            <person name="Hubbard S.S."/>
            <person name="Banfield J.F."/>
        </authorList>
    </citation>
    <scope>NUCLEOTIDE SEQUENCE [LARGE SCALE GENOMIC DNA]</scope>
</reference>
<evidence type="ECO:0000313" key="9">
    <source>
        <dbReference type="EMBL" id="OGC44868.1"/>
    </source>
</evidence>
<evidence type="ECO:0000256" key="1">
    <source>
        <dbReference type="ARBA" id="ARBA00004162"/>
    </source>
</evidence>
<keyword evidence="5 6" id="KW-0472">Membrane</keyword>
<dbReference type="PANTHER" id="PTHR33885:SF3">
    <property type="entry name" value="PHAGE SHOCK PROTEIN C"/>
    <property type="match status" value="1"/>
</dbReference>
<evidence type="ECO:0000256" key="2">
    <source>
        <dbReference type="ARBA" id="ARBA00022475"/>
    </source>
</evidence>
<feature type="domain" description="Phage shock protein PspC N-terminal" evidence="7">
    <location>
        <begin position="17"/>
        <end position="73"/>
    </location>
</feature>
<comment type="caution">
    <text evidence="9">The sequence shown here is derived from an EMBL/GenBank/DDBJ whole genome shotgun (WGS) entry which is preliminary data.</text>
</comment>
<dbReference type="InterPro" id="IPR007168">
    <property type="entry name" value="Phageshock_PspC_N"/>
</dbReference>
<evidence type="ECO:0000256" key="6">
    <source>
        <dbReference type="SAM" id="Phobius"/>
    </source>
</evidence>
<dbReference type="AlphaFoldDB" id="A0A1F4UIR6"/>
<dbReference type="Proteomes" id="UP000176583">
    <property type="component" value="Unassembled WGS sequence"/>
</dbReference>